<dbReference type="InterPro" id="IPR000843">
    <property type="entry name" value="HTH_LacI"/>
</dbReference>
<dbReference type="Gene3D" id="3.40.50.2300">
    <property type="match status" value="2"/>
</dbReference>
<proteinExistence type="predicted"/>
<dbReference type="Gene3D" id="1.10.260.40">
    <property type="entry name" value="lambda repressor-like DNA-binding domains"/>
    <property type="match status" value="1"/>
</dbReference>
<evidence type="ECO:0000256" key="2">
    <source>
        <dbReference type="ARBA" id="ARBA00023125"/>
    </source>
</evidence>
<dbReference type="PANTHER" id="PTHR30146">
    <property type="entry name" value="LACI-RELATED TRANSCRIPTIONAL REPRESSOR"/>
    <property type="match status" value="1"/>
</dbReference>
<evidence type="ECO:0000256" key="3">
    <source>
        <dbReference type="ARBA" id="ARBA00023163"/>
    </source>
</evidence>
<sequence length="356" mass="38482">MGEPTRSTPSEAAPDDRRRVGLKDVARLAGVSVKTVSNVVNGYIHVTPRTRARVEQAIKELNYRPNLSARNLRLGRSGIIALAVPELDIPYFAELARLVVAAAEERGLTVLIDQTGGNRHREQQVAEGIRDHLIDGLIFSPLALTADDLSARTDDTPMVLLGERIHNGPADHVVVHNVAAAREATHHLAGLGRRRIAAIGAQDDAAGETGRLRLAGYRQALEEAGLPVDERLIAPVDAYHRADGARAMARLLESADPPDAVFCFNDLLALGALRTLLERGYEVPAQVALAGFDDIEDGRYGTPTLTTVSPDKRQISRLAVDLLVERMSGAAQGATREIYVDHRLVVRESTAGRLPS</sequence>
<name>A0ABQ4GCC6_9ACTN</name>
<dbReference type="PROSITE" id="PS50932">
    <property type="entry name" value="HTH_LACI_2"/>
    <property type="match status" value="1"/>
</dbReference>
<dbReference type="Proteomes" id="UP000603904">
    <property type="component" value="Unassembled WGS sequence"/>
</dbReference>
<feature type="domain" description="HTH lacI-type" evidence="4">
    <location>
        <begin position="20"/>
        <end position="74"/>
    </location>
</feature>
<dbReference type="Pfam" id="PF13377">
    <property type="entry name" value="Peripla_BP_3"/>
    <property type="match status" value="1"/>
</dbReference>
<dbReference type="SUPFAM" id="SSF47413">
    <property type="entry name" value="lambda repressor-like DNA-binding domains"/>
    <property type="match status" value="1"/>
</dbReference>
<dbReference type="PROSITE" id="PS00356">
    <property type="entry name" value="HTH_LACI_1"/>
    <property type="match status" value="1"/>
</dbReference>
<keyword evidence="2" id="KW-0238">DNA-binding</keyword>
<dbReference type="SMART" id="SM00354">
    <property type="entry name" value="HTH_LACI"/>
    <property type="match status" value="1"/>
</dbReference>
<keyword evidence="6" id="KW-1185">Reference proteome</keyword>
<evidence type="ECO:0000313" key="6">
    <source>
        <dbReference type="Proteomes" id="UP000603904"/>
    </source>
</evidence>
<organism evidence="5 6">
    <name type="scientific">Microbispora corallina</name>
    <dbReference type="NCBI Taxonomy" id="83302"/>
    <lineage>
        <taxon>Bacteria</taxon>
        <taxon>Bacillati</taxon>
        <taxon>Actinomycetota</taxon>
        <taxon>Actinomycetes</taxon>
        <taxon>Streptosporangiales</taxon>
        <taxon>Streptosporangiaceae</taxon>
        <taxon>Microbispora</taxon>
    </lineage>
</organism>
<dbReference type="InterPro" id="IPR046335">
    <property type="entry name" value="LacI/GalR-like_sensor"/>
</dbReference>
<dbReference type="CDD" id="cd06267">
    <property type="entry name" value="PBP1_LacI_sugar_binding-like"/>
    <property type="match status" value="1"/>
</dbReference>
<evidence type="ECO:0000313" key="5">
    <source>
        <dbReference type="EMBL" id="GIH44707.1"/>
    </source>
</evidence>
<dbReference type="PANTHER" id="PTHR30146:SF153">
    <property type="entry name" value="LACTOSE OPERON REPRESSOR"/>
    <property type="match status" value="1"/>
</dbReference>
<comment type="caution">
    <text evidence="5">The sequence shown here is derived from an EMBL/GenBank/DDBJ whole genome shotgun (WGS) entry which is preliminary data.</text>
</comment>
<dbReference type="Pfam" id="PF00356">
    <property type="entry name" value="LacI"/>
    <property type="match status" value="1"/>
</dbReference>
<keyword evidence="1" id="KW-0805">Transcription regulation</keyword>
<evidence type="ECO:0000259" key="4">
    <source>
        <dbReference type="PROSITE" id="PS50932"/>
    </source>
</evidence>
<reference evidence="5 6" key="1">
    <citation type="submission" date="2021-01" db="EMBL/GenBank/DDBJ databases">
        <title>Whole genome shotgun sequence of Microbispora corallina NBRC 16416.</title>
        <authorList>
            <person name="Komaki H."/>
            <person name="Tamura T."/>
        </authorList>
    </citation>
    <scope>NUCLEOTIDE SEQUENCE [LARGE SCALE GENOMIC DNA]</scope>
    <source>
        <strain evidence="5 6">NBRC 16416</strain>
    </source>
</reference>
<dbReference type="SUPFAM" id="SSF53822">
    <property type="entry name" value="Periplasmic binding protein-like I"/>
    <property type="match status" value="1"/>
</dbReference>
<dbReference type="CDD" id="cd01392">
    <property type="entry name" value="HTH_LacI"/>
    <property type="match status" value="1"/>
</dbReference>
<dbReference type="RefSeq" id="WP_204061683.1">
    <property type="nucleotide sequence ID" value="NZ_BOOC01000069.1"/>
</dbReference>
<dbReference type="InterPro" id="IPR010982">
    <property type="entry name" value="Lambda_DNA-bd_dom_sf"/>
</dbReference>
<gene>
    <name evidence="5" type="ORF">Mco01_77070</name>
</gene>
<keyword evidence="3" id="KW-0804">Transcription</keyword>
<dbReference type="InterPro" id="IPR028082">
    <property type="entry name" value="Peripla_BP_I"/>
</dbReference>
<accession>A0ABQ4GCC6</accession>
<evidence type="ECO:0000256" key="1">
    <source>
        <dbReference type="ARBA" id="ARBA00023015"/>
    </source>
</evidence>
<protein>
    <submittedName>
        <fullName evidence="5">LacI family transcriptional regulator</fullName>
    </submittedName>
</protein>
<dbReference type="EMBL" id="BOOC01000069">
    <property type="protein sequence ID" value="GIH44707.1"/>
    <property type="molecule type" value="Genomic_DNA"/>
</dbReference>